<keyword evidence="1" id="KW-0472">Membrane</keyword>
<gene>
    <name evidence="2" type="ORF">MTCD1_01131</name>
</gene>
<reference evidence="2 3" key="1">
    <citation type="submission" date="2017-06" db="EMBL/GenBank/DDBJ databases">
        <title>Whole Genome Sequences of Colwellia marinimaniae MTCD1.</title>
        <authorList>
            <person name="Kusumoto H."/>
            <person name="Inoue M."/>
            <person name="Tanikawa K."/>
            <person name="Maeji H."/>
            <person name="Cameron J.H."/>
            <person name="Bartlett D.H."/>
        </authorList>
    </citation>
    <scope>NUCLEOTIDE SEQUENCE [LARGE SCALE GENOMIC DNA]</scope>
    <source>
        <strain evidence="2 3">MTCD1</strain>
    </source>
</reference>
<name>A0ABQ0MT42_9GAMM</name>
<feature type="transmembrane region" description="Helical" evidence="1">
    <location>
        <begin position="21"/>
        <end position="41"/>
    </location>
</feature>
<proteinExistence type="predicted"/>
<evidence type="ECO:0000256" key="1">
    <source>
        <dbReference type="SAM" id="Phobius"/>
    </source>
</evidence>
<accession>A0ABQ0MT42</accession>
<sequence length="49" mass="5512">MDKYFNAVSDTRSPIETKYKIMIVLSTLNTISAGILVEYIGKGLKMSDR</sequence>
<comment type="caution">
    <text evidence="2">The sequence shown here is derived from an EMBL/GenBank/DDBJ whole genome shotgun (WGS) entry which is preliminary data.</text>
</comment>
<keyword evidence="1" id="KW-0812">Transmembrane</keyword>
<keyword evidence="1" id="KW-1133">Transmembrane helix</keyword>
<evidence type="ECO:0000313" key="3">
    <source>
        <dbReference type="Proteomes" id="UP000197068"/>
    </source>
</evidence>
<organism evidence="2 3">
    <name type="scientific">Colwellia marinimaniae</name>
    <dbReference type="NCBI Taxonomy" id="1513592"/>
    <lineage>
        <taxon>Bacteria</taxon>
        <taxon>Pseudomonadati</taxon>
        <taxon>Pseudomonadota</taxon>
        <taxon>Gammaproteobacteria</taxon>
        <taxon>Alteromonadales</taxon>
        <taxon>Colwelliaceae</taxon>
        <taxon>Colwellia</taxon>
    </lineage>
</organism>
<dbReference type="EMBL" id="BDQM01000006">
    <property type="protein sequence ID" value="GAW95528.1"/>
    <property type="molecule type" value="Genomic_DNA"/>
</dbReference>
<dbReference type="Proteomes" id="UP000197068">
    <property type="component" value="Unassembled WGS sequence"/>
</dbReference>
<keyword evidence="3" id="KW-1185">Reference proteome</keyword>
<evidence type="ECO:0000313" key="2">
    <source>
        <dbReference type="EMBL" id="GAW95528.1"/>
    </source>
</evidence>
<protein>
    <submittedName>
        <fullName evidence="2">Uncharacterized protein</fullName>
    </submittedName>
</protein>